<feature type="transmembrane region" description="Helical" evidence="6">
    <location>
        <begin position="228"/>
        <end position="253"/>
    </location>
</feature>
<dbReference type="RefSeq" id="WP_344621470.1">
    <property type="nucleotide sequence ID" value="NZ_BAAALD010000001.1"/>
</dbReference>
<comment type="caution">
    <text evidence="7">The sequence shown here is derived from an EMBL/GenBank/DDBJ whole genome shotgun (WGS) entry which is preliminary data.</text>
</comment>
<evidence type="ECO:0008006" key="9">
    <source>
        <dbReference type="Google" id="ProtNLM"/>
    </source>
</evidence>
<feature type="transmembrane region" description="Helical" evidence="6">
    <location>
        <begin position="25"/>
        <end position="44"/>
    </location>
</feature>
<feature type="transmembrane region" description="Helical" evidence="6">
    <location>
        <begin position="304"/>
        <end position="326"/>
    </location>
</feature>
<evidence type="ECO:0000313" key="8">
    <source>
        <dbReference type="Proteomes" id="UP001499987"/>
    </source>
</evidence>
<feature type="transmembrane region" description="Helical" evidence="6">
    <location>
        <begin position="188"/>
        <end position="207"/>
    </location>
</feature>
<keyword evidence="5 6" id="KW-0472">Membrane</keyword>
<feature type="transmembrane region" description="Helical" evidence="6">
    <location>
        <begin position="100"/>
        <end position="118"/>
    </location>
</feature>
<dbReference type="Proteomes" id="UP001499987">
    <property type="component" value="Unassembled WGS sequence"/>
</dbReference>
<organism evidence="7 8">
    <name type="scientific">Kitasatospora arboriphila</name>
    <dbReference type="NCBI Taxonomy" id="258052"/>
    <lineage>
        <taxon>Bacteria</taxon>
        <taxon>Bacillati</taxon>
        <taxon>Actinomycetota</taxon>
        <taxon>Actinomycetes</taxon>
        <taxon>Kitasatosporales</taxon>
        <taxon>Streptomycetaceae</taxon>
        <taxon>Kitasatospora</taxon>
    </lineage>
</organism>
<keyword evidence="4 6" id="KW-1133">Transmembrane helix</keyword>
<evidence type="ECO:0000313" key="7">
    <source>
        <dbReference type="EMBL" id="GAA1069367.1"/>
    </source>
</evidence>
<feature type="transmembrane region" description="Helical" evidence="6">
    <location>
        <begin position="259"/>
        <end position="292"/>
    </location>
</feature>
<comment type="subcellular location">
    <subcellularLocation>
        <location evidence="1">Cell membrane</location>
        <topology evidence="1">Multi-pass membrane protein</topology>
    </subcellularLocation>
</comment>
<evidence type="ECO:0000256" key="2">
    <source>
        <dbReference type="ARBA" id="ARBA00022475"/>
    </source>
</evidence>
<reference evidence="8" key="1">
    <citation type="journal article" date="2019" name="Int. J. Syst. Evol. Microbiol.">
        <title>The Global Catalogue of Microorganisms (GCM) 10K type strain sequencing project: providing services to taxonomists for standard genome sequencing and annotation.</title>
        <authorList>
            <consortium name="The Broad Institute Genomics Platform"/>
            <consortium name="The Broad Institute Genome Sequencing Center for Infectious Disease"/>
            <person name="Wu L."/>
            <person name="Ma J."/>
        </authorList>
    </citation>
    <scope>NUCLEOTIDE SEQUENCE [LARGE SCALE GENOMIC DNA]</scope>
    <source>
        <strain evidence="8">JCM 13002</strain>
    </source>
</reference>
<evidence type="ECO:0000256" key="3">
    <source>
        <dbReference type="ARBA" id="ARBA00022692"/>
    </source>
</evidence>
<keyword evidence="3 6" id="KW-0812">Transmembrane</keyword>
<sequence length="444" mass="44847">MADRAGGRANPLARLLDALPPGTRLVLGGTVVLGVSSYVYLALAGHTLDPTSLAGVSVLWTVVMSVGYGLFSPVELELNRLVAARDVGGQGPHGALRRTALLTGAVLVAVLALLAAAARPIADRLFHGDLTLVAGLGSALVGLAVSSLTRGALAGLGNFKAYGAQLAVDGGLRIGLAAALPALGLHSVLAFALILVVSPLAASLIGLRSTLRDRRPGPAVPWPALTRGLGLLAASTLLAQLMVNAAVVSVQLLSPASTALVAALLNAVVIARVPLFAYAAIQASLVSALSGAAASGRHAEFRKVLVRTVAVVCAMCLAGGVPAVLLGPWIVRTMFNAQDVLGAADFLWLVLGTLCYMVATVVGQALMALSRHQRQLLAWAVGTAVLAAVTLLPGDVGTRAELGYLAGSAATAGLMLWSLLRRFRAAPADAGNVPAAPEAAAPVA</sequence>
<evidence type="ECO:0000256" key="4">
    <source>
        <dbReference type="ARBA" id="ARBA00022989"/>
    </source>
</evidence>
<evidence type="ECO:0000256" key="5">
    <source>
        <dbReference type="ARBA" id="ARBA00023136"/>
    </source>
</evidence>
<feature type="transmembrane region" description="Helical" evidence="6">
    <location>
        <begin position="402"/>
        <end position="420"/>
    </location>
</feature>
<evidence type="ECO:0000256" key="1">
    <source>
        <dbReference type="ARBA" id="ARBA00004651"/>
    </source>
</evidence>
<feature type="transmembrane region" description="Helical" evidence="6">
    <location>
        <begin position="346"/>
        <end position="369"/>
    </location>
</feature>
<feature type="transmembrane region" description="Helical" evidence="6">
    <location>
        <begin position="376"/>
        <end position="396"/>
    </location>
</feature>
<evidence type="ECO:0000256" key="6">
    <source>
        <dbReference type="SAM" id="Phobius"/>
    </source>
</evidence>
<dbReference type="PANTHER" id="PTHR30250:SF11">
    <property type="entry name" value="O-ANTIGEN TRANSPORTER-RELATED"/>
    <property type="match status" value="1"/>
</dbReference>
<protein>
    <recommendedName>
        <fullName evidence="9">Polysaccharide biosynthesis protein</fullName>
    </recommendedName>
</protein>
<feature type="transmembrane region" description="Helical" evidence="6">
    <location>
        <begin position="130"/>
        <end position="149"/>
    </location>
</feature>
<accession>A0ABP4DS64</accession>
<gene>
    <name evidence="7" type="ORF">GCM10009663_01550</name>
</gene>
<proteinExistence type="predicted"/>
<keyword evidence="2" id="KW-1003">Cell membrane</keyword>
<dbReference type="InterPro" id="IPR050833">
    <property type="entry name" value="Poly_Biosynth_Transport"/>
</dbReference>
<dbReference type="PANTHER" id="PTHR30250">
    <property type="entry name" value="PST FAMILY PREDICTED COLANIC ACID TRANSPORTER"/>
    <property type="match status" value="1"/>
</dbReference>
<dbReference type="EMBL" id="BAAALD010000001">
    <property type="protein sequence ID" value="GAA1069367.1"/>
    <property type="molecule type" value="Genomic_DNA"/>
</dbReference>
<feature type="transmembrane region" description="Helical" evidence="6">
    <location>
        <begin position="51"/>
        <end position="71"/>
    </location>
</feature>
<keyword evidence="8" id="KW-1185">Reference proteome</keyword>
<name>A0ABP4DS64_9ACTN</name>